<dbReference type="EMBL" id="JBEZFP010000015">
    <property type="protein sequence ID" value="MEU8133567.1"/>
    <property type="molecule type" value="Genomic_DNA"/>
</dbReference>
<comment type="similarity">
    <text evidence="1">Belongs to the transglycosylase family. Rpf subfamily.</text>
</comment>
<sequence length="172" mass="18976">MYRRIVRSSAYLTVVTLLSLAAGVLAAPAAHAVPDATWDRLAMCESSGRWNINTGNGYYGGLQILPSTWDEAGGRVYAPLPHQATKRQQITIAEKILRWQGWDAWPQCARKLDLYSVPITTSYVVQQGDTLSSIARKFSVPGGWDAVYQINRNVIGPNPDHLLPGTRLELPT</sequence>
<dbReference type="Pfam" id="PF06737">
    <property type="entry name" value="Transglycosylas"/>
    <property type="match status" value="1"/>
</dbReference>
<keyword evidence="2" id="KW-0378">Hydrolase</keyword>
<protein>
    <submittedName>
        <fullName evidence="5">Transglycosylase family protein</fullName>
    </submittedName>
</protein>
<proteinExistence type="inferred from homology"/>
<dbReference type="Gene3D" id="3.10.350.10">
    <property type="entry name" value="LysM domain"/>
    <property type="match status" value="1"/>
</dbReference>
<evidence type="ECO:0000256" key="2">
    <source>
        <dbReference type="ARBA" id="ARBA00022801"/>
    </source>
</evidence>
<dbReference type="Proteomes" id="UP001551482">
    <property type="component" value="Unassembled WGS sequence"/>
</dbReference>
<keyword evidence="6" id="KW-1185">Reference proteome</keyword>
<dbReference type="RefSeq" id="WP_358351256.1">
    <property type="nucleotide sequence ID" value="NZ_JBEZFP010000015.1"/>
</dbReference>
<dbReference type="InterPro" id="IPR052196">
    <property type="entry name" value="Bact_Kbp"/>
</dbReference>
<feature type="chain" id="PRO_5046593399" evidence="3">
    <location>
        <begin position="33"/>
        <end position="172"/>
    </location>
</feature>
<feature type="signal peptide" evidence="3">
    <location>
        <begin position="1"/>
        <end position="32"/>
    </location>
</feature>
<organism evidence="5 6">
    <name type="scientific">Streptodolium elevatio</name>
    <dbReference type="NCBI Taxonomy" id="3157996"/>
    <lineage>
        <taxon>Bacteria</taxon>
        <taxon>Bacillati</taxon>
        <taxon>Actinomycetota</taxon>
        <taxon>Actinomycetes</taxon>
        <taxon>Kitasatosporales</taxon>
        <taxon>Streptomycetaceae</taxon>
        <taxon>Streptodolium</taxon>
    </lineage>
</organism>
<accession>A0ABV3DEA7</accession>
<name>A0ABV3DEA7_9ACTN</name>
<dbReference type="SUPFAM" id="SSF53955">
    <property type="entry name" value="Lysozyme-like"/>
    <property type="match status" value="1"/>
</dbReference>
<dbReference type="PANTHER" id="PTHR34700:SF4">
    <property type="entry name" value="PHAGE-LIKE ELEMENT PBSX PROTEIN XKDP"/>
    <property type="match status" value="1"/>
</dbReference>
<dbReference type="PANTHER" id="PTHR34700">
    <property type="entry name" value="POTASSIUM BINDING PROTEIN KBP"/>
    <property type="match status" value="1"/>
</dbReference>
<feature type="domain" description="LysM" evidence="4">
    <location>
        <begin position="121"/>
        <end position="170"/>
    </location>
</feature>
<comment type="caution">
    <text evidence="5">The sequence shown here is derived from an EMBL/GenBank/DDBJ whole genome shotgun (WGS) entry which is preliminary data.</text>
</comment>
<evidence type="ECO:0000313" key="6">
    <source>
        <dbReference type="Proteomes" id="UP001551482"/>
    </source>
</evidence>
<dbReference type="InterPro" id="IPR023346">
    <property type="entry name" value="Lysozyme-like_dom_sf"/>
</dbReference>
<dbReference type="Gene3D" id="1.10.530.10">
    <property type="match status" value="1"/>
</dbReference>
<dbReference type="Pfam" id="PF01476">
    <property type="entry name" value="LysM"/>
    <property type="match status" value="1"/>
</dbReference>
<dbReference type="SUPFAM" id="SSF54106">
    <property type="entry name" value="LysM domain"/>
    <property type="match status" value="1"/>
</dbReference>
<dbReference type="InterPro" id="IPR018392">
    <property type="entry name" value="LysM"/>
</dbReference>
<reference evidence="5 6" key="1">
    <citation type="submission" date="2024-06" db="EMBL/GenBank/DDBJ databases">
        <title>The Natural Products Discovery Center: Release of the First 8490 Sequenced Strains for Exploring Actinobacteria Biosynthetic Diversity.</title>
        <authorList>
            <person name="Kalkreuter E."/>
            <person name="Kautsar S.A."/>
            <person name="Yang D."/>
            <person name="Bader C.D."/>
            <person name="Teijaro C.N."/>
            <person name="Fluegel L."/>
            <person name="Davis C.M."/>
            <person name="Simpson J.R."/>
            <person name="Lauterbach L."/>
            <person name="Steele A.D."/>
            <person name="Gui C."/>
            <person name="Meng S."/>
            <person name="Li G."/>
            <person name="Viehrig K."/>
            <person name="Ye F."/>
            <person name="Su P."/>
            <person name="Kiefer A.F."/>
            <person name="Nichols A."/>
            <person name="Cepeda A.J."/>
            <person name="Yan W."/>
            <person name="Fan B."/>
            <person name="Jiang Y."/>
            <person name="Adhikari A."/>
            <person name="Zheng C.-J."/>
            <person name="Schuster L."/>
            <person name="Cowan T.M."/>
            <person name="Smanski M.J."/>
            <person name="Chevrette M.G."/>
            <person name="De Carvalho L.P.S."/>
            <person name="Shen B."/>
        </authorList>
    </citation>
    <scope>NUCLEOTIDE SEQUENCE [LARGE SCALE GENOMIC DNA]</scope>
    <source>
        <strain evidence="5 6">NPDC048946</strain>
    </source>
</reference>
<keyword evidence="3" id="KW-0732">Signal</keyword>
<dbReference type="InterPro" id="IPR036779">
    <property type="entry name" value="LysM_dom_sf"/>
</dbReference>
<dbReference type="InterPro" id="IPR010618">
    <property type="entry name" value="RPF"/>
</dbReference>
<evidence type="ECO:0000259" key="4">
    <source>
        <dbReference type="PROSITE" id="PS51782"/>
    </source>
</evidence>
<evidence type="ECO:0000313" key="5">
    <source>
        <dbReference type="EMBL" id="MEU8133567.1"/>
    </source>
</evidence>
<dbReference type="SMART" id="SM00257">
    <property type="entry name" value="LysM"/>
    <property type="match status" value="1"/>
</dbReference>
<dbReference type="CDD" id="cd00118">
    <property type="entry name" value="LysM"/>
    <property type="match status" value="1"/>
</dbReference>
<evidence type="ECO:0000256" key="1">
    <source>
        <dbReference type="ARBA" id="ARBA00010830"/>
    </source>
</evidence>
<gene>
    <name evidence="5" type="ORF">AB0C36_08680</name>
</gene>
<dbReference type="PROSITE" id="PS51782">
    <property type="entry name" value="LYSM"/>
    <property type="match status" value="1"/>
</dbReference>
<dbReference type="CDD" id="cd13925">
    <property type="entry name" value="RPF"/>
    <property type="match status" value="1"/>
</dbReference>
<evidence type="ECO:0000256" key="3">
    <source>
        <dbReference type="SAM" id="SignalP"/>
    </source>
</evidence>